<reference evidence="9 10" key="2">
    <citation type="journal article" date="2017" name="Int. J. Syst. Evol. Microbiol.">
        <title>Pseudomonas furukawaii sp. nov., a polychlorinated biphenyl-degrading bacterium isolated from biphenyl-contaminated soil in Japan.</title>
        <authorList>
            <person name="Kimura N."/>
            <person name="Watanabe T."/>
            <person name="Suenaga H."/>
            <person name="Fujihara H."/>
            <person name="Futagami T."/>
            <person name="Goto M."/>
            <person name="Hanada S."/>
            <person name="Hirose J."/>
        </authorList>
    </citation>
    <scope>NUCLEOTIDE SEQUENCE [LARGE SCALE GENOMIC DNA]</scope>
    <source>
        <strain evidence="10">DSM 10086 / NBRC 110670 / KF707</strain>
    </source>
</reference>
<comment type="function">
    <text evidence="1">May be involved in the biogenesis of curli organelles.</text>
</comment>
<dbReference type="Proteomes" id="UP000218554">
    <property type="component" value="Chromosome"/>
</dbReference>
<dbReference type="InterPro" id="IPR005534">
    <property type="entry name" value="Curli_assmbl/transp-comp_CsgG"/>
</dbReference>
<proteinExistence type="inferred from homology"/>
<evidence type="ECO:0000256" key="5">
    <source>
        <dbReference type="ARBA" id="ARBA00022729"/>
    </source>
</evidence>
<reference evidence="10" key="1">
    <citation type="submission" date="2015-05" db="EMBL/GenBank/DDBJ databases">
        <title>Draft genome sequencing of a biphenyl-degrading bacterium, Pseudomonas balearica KF707 (=NBRC110670).</title>
        <authorList>
            <person name="Kimura N."/>
            <person name="Hirose J."/>
            <person name="Watanabe T."/>
            <person name="Suenaga H."/>
            <person name="Fujihara H."/>
            <person name="Noguchi M."/>
            <person name="Hashimoto M."/>
            <person name="Shimodaira J."/>
            <person name="Tsuchikane K."/>
            <person name="Hosoyama A."/>
            <person name="Yamazoe A."/>
            <person name="Fujita N."/>
            <person name="Furukawa K."/>
        </authorList>
    </citation>
    <scope>NUCLEOTIDE SEQUENCE [LARGE SCALE GENOMIC DNA]</scope>
    <source>
        <strain evidence="10">DSM 10086 / NBRC 110670 / KF707</strain>
    </source>
</reference>
<dbReference type="PROSITE" id="PS51257">
    <property type="entry name" value="PROKAR_LIPOPROTEIN"/>
    <property type="match status" value="1"/>
</dbReference>
<dbReference type="PANTHER" id="PTHR41164:SF1">
    <property type="entry name" value="CURLI PRODUCTION ASSEMBLY_TRANSPORT COMPONENT CSGG"/>
    <property type="match status" value="1"/>
</dbReference>
<comment type="similarity">
    <text evidence="2">Belongs to the CsgG family.</text>
</comment>
<evidence type="ECO:0000313" key="9">
    <source>
        <dbReference type="EMBL" id="BAU76666.1"/>
    </source>
</evidence>
<accession>A0AAD1C3C1</accession>
<dbReference type="Pfam" id="PF03783">
    <property type="entry name" value="CsgG"/>
    <property type="match status" value="1"/>
</dbReference>
<evidence type="ECO:0000256" key="2">
    <source>
        <dbReference type="ARBA" id="ARBA00008899"/>
    </source>
</evidence>
<keyword evidence="7" id="KW-0564">Palmitate</keyword>
<keyword evidence="10" id="KW-1185">Reference proteome</keyword>
<evidence type="ECO:0000256" key="3">
    <source>
        <dbReference type="ARBA" id="ARBA00014028"/>
    </source>
</evidence>
<protein>
    <recommendedName>
        <fullName evidence="3">Curli production assembly/transport component CsgG</fullName>
    </recommendedName>
</protein>
<keyword evidence="8" id="KW-0449">Lipoprotein</keyword>
<gene>
    <name evidence="9" type="ORF">KF707C_49780</name>
</gene>
<evidence type="ECO:0000256" key="8">
    <source>
        <dbReference type="ARBA" id="ARBA00023288"/>
    </source>
</evidence>
<dbReference type="AlphaFoldDB" id="A0AAD1C3C1"/>
<evidence type="ECO:0000313" key="10">
    <source>
        <dbReference type="Proteomes" id="UP000218554"/>
    </source>
</evidence>
<dbReference type="KEGG" id="pfuw:KF707C_49780"/>
<dbReference type="PANTHER" id="PTHR41164">
    <property type="entry name" value="CURLI PRODUCTION ASSEMBLY/TRANSPORT COMPONENT CSGG"/>
    <property type="match status" value="1"/>
</dbReference>
<sequence>MSPNRVLMLVAMLASLQGCGVREPMPAETEGEIPTLTPRASTYYDLLNLPRPKGRLVAAVYGFRDQTGQYKPTPASSFSTSVTQGAGSMLVDALQASGWFMVLEREGLQNVLTERKIIRASQNKPNTPANIQSQLPPLQAANLLLEGGIIAYDTNVRSGGEGARYLGIGASHEYRVDQVSVNLRAVDVRSGMVLANVMTTKTIYSVGKSASVFKFIEFKELLEAEAGYTTNEPAQLCVLSAIEAAVAHLIAQGVERRLWQVSGGEPVDQTSLKKYLGAQASIE</sequence>
<dbReference type="RefSeq" id="WP_003451957.1">
    <property type="nucleotide sequence ID" value="NZ_AJMR01000147.1"/>
</dbReference>
<dbReference type="EMBL" id="AP014862">
    <property type="protein sequence ID" value="BAU76666.1"/>
    <property type="molecule type" value="Genomic_DNA"/>
</dbReference>
<evidence type="ECO:0000256" key="7">
    <source>
        <dbReference type="ARBA" id="ARBA00023139"/>
    </source>
</evidence>
<dbReference type="GO" id="GO:0030288">
    <property type="term" value="C:outer membrane-bounded periplasmic space"/>
    <property type="evidence" value="ECO:0007669"/>
    <property type="project" value="InterPro"/>
</dbReference>
<evidence type="ECO:0000256" key="1">
    <source>
        <dbReference type="ARBA" id="ARBA00003989"/>
    </source>
</evidence>
<organism evidence="9 10">
    <name type="scientific">Metapseudomonas furukawaii</name>
    <name type="common">Pseudomonas furukawaii</name>
    <dbReference type="NCBI Taxonomy" id="1149133"/>
    <lineage>
        <taxon>Bacteria</taxon>
        <taxon>Pseudomonadati</taxon>
        <taxon>Pseudomonadota</taxon>
        <taxon>Gammaproteobacteria</taxon>
        <taxon>Pseudomonadales</taxon>
        <taxon>Pseudomonadaceae</taxon>
        <taxon>Metapseudomonas</taxon>
    </lineage>
</organism>
<keyword evidence="4" id="KW-1003">Cell membrane</keyword>
<evidence type="ECO:0000256" key="6">
    <source>
        <dbReference type="ARBA" id="ARBA00023136"/>
    </source>
</evidence>
<evidence type="ECO:0000256" key="4">
    <source>
        <dbReference type="ARBA" id="ARBA00022475"/>
    </source>
</evidence>
<keyword evidence="6" id="KW-0472">Membrane</keyword>
<dbReference type="Gene3D" id="3.40.50.10610">
    <property type="entry name" value="ABC-type transport auxiliary lipoprotein component"/>
    <property type="match status" value="2"/>
</dbReference>
<name>A0AAD1C3C1_METFU</name>
<keyword evidence="5" id="KW-0732">Signal</keyword>